<dbReference type="InterPro" id="IPR009050">
    <property type="entry name" value="Globin-like_sf"/>
</dbReference>
<protein>
    <submittedName>
        <fullName evidence="6">Group II truncated hemoglobin</fullName>
    </submittedName>
</protein>
<dbReference type="AlphaFoldDB" id="A0A9E5K069"/>
<keyword evidence="3" id="KW-0479">Metal-binding</keyword>
<evidence type="ECO:0000313" key="7">
    <source>
        <dbReference type="Proteomes" id="UP000787472"/>
    </source>
</evidence>
<comment type="caution">
    <text evidence="6">The sequence shown here is derived from an EMBL/GenBank/DDBJ whole genome shotgun (WGS) entry which is preliminary data.</text>
</comment>
<evidence type="ECO:0000256" key="3">
    <source>
        <dbReference type="ARBA" id="ARBA00022723"/>
    </source>
</evidence>
<evidence type="ECO:0000256" key="2">
    <source>
        <dbReference type="ARBA" id="ARBA00022617"/>
    </source>
</evidence>
<evidence type="ECO:0000256" key="4">
    <source>
        <dbReference type="ARBA" id="ARBA00023004"/>
    </source>
</evidence>
<dbReference type="GO" id="GO:0020037">
    <property type="term" value="F:heme binding"/>
    <property type="evidence" value="ECO:0007669"/>
    <property type="project" value="InterPro"/>
</dbReference>
<dbReference type="InterPro" id="IPR001486">
    <property type="entry name" value="Hemoglobin_trunc"/>
</dbReference>
<accession>A0A9E5K069</accession>
<keyword evidence="2" id="KW-0349">Heme</keyword>
<keyword evidence="7" id="KW-1185">Reference proteome</keyword>
<evidence type="ECO:0000256" key="5">
    <source>
        <dbReference type="ARBA" id="ARBA00034496"/>
    </source>
</evidence>
<name>A0A9E5K069_9GAMM</name>
<dbReference type="GO" id="GO:0046872">
    <property type="term" value="F:metal ion binding"/>
    <property type="evidence" value="ECO:0007669"/>
    <property type="project" value="UniProtKB-KW"/>
</dbReference>
<comment type="similarity">
    <text evidence="5">Belongs to the truncated hemoglobin family. Group II subfamily.</text>
</comment>
<reference evidence="6" key="1">
    <citation type="submission" date="2020-03" db="EMBL/GenBank/DDBJ databases">
        <authorList>
            <person name="Guo F."/>
        </authorList>
    </citation>
    <scope>NUCLEOTIDE SEQUENCE</scope>
    <source>
        <strain evidence="6">JCM 30134</strain>
    </source>
</reference>
<keyword evidence="4" id="KW-0408">Iron</keyword>
<dbReference type="EMBL" id="JAAONZ010000007">
    <property type="protein sequence ID" value="NHO66047.1"/>
    <property type="molecule type" value="Genomic_DNA"/>
</dbReference>
<dbReference type="GO" id="GO:0019825">
    <property type="term" value="F:oxygen binding"/>
    <property type="evidence" value="ECO:0007669"/>
    <property type="project" value="InterPro"/>
</dbReference>
<evidence type="ECO:0000256" key="1">
    <source>
        <dbReference type="ARBA" id="ARBA00022448"/>
    </source>
</evidence>
<evidence type="ECO:0000313" key="6">
    <source>
        <dbReference type="EMBL" id="NHO66047.1"/>
    </source>
</evidence>
<dbReference type="PANTHER" id="PTHR47366">
    <property type="entry name" value="TWO-ON-TWO HEMOGLOBIN-3"/>
    <property type="match status" value="1"/>
</dbReference>
<gene>
    <name evidence="6" type="ORF">G8770_10875</name>
</gene>
<dbReference type="InterPro" id="IPR012292">
    <property type="entry name" value="Globin/Proto"/>
</dbReference>
<sequence length="139" mass="15497">MQSPYQLLGETKIRELAAAFYDVMHELPEAAPIRHMHHQNLDEIKQKLGDYLLGWMGGPPVYQQKHGTVCLTEPHASYAIGPEERDQWLLCFDKALARIGVSEEIQAMLRGPVARLAQAVQNRDAPLIATQDPNVIASG</sequence>
<dbReference type="RefSeq" id="WP_167186164.1">
    <property type="nucleotide sequence ID" value="NZ_JAAONZ010000007.1"/>
</dbReference>
<keyword evidence="1" id="KW-0813">Transport</keyword>
<dbReference type="Proteomes" id="UP000787472">
    <property type="component" value="Unassembled WGS sequence"/>
</dbReference>
<dbReference type="CDD" id="cd14773">
    <property type="entry name" value="TrHb2_PhHbO-like_O"/>
    <property type="match status" value="1"/>
</dbReference>
<dbReference type="Pfam" id="PF01152">
    <property type="entry name" value="Bac_globin"/>
    <property type="match status" value="1"/>
</dbReference>
<organism evidence="6 7">
    <name type="scientific">Pseudomaricurvus hydrocarbonicus</name>
    <dbReference type="NCBI Taxonomy" id="1470433"/>
    <lineage>
        <taxon>Bacteria</taxon>
        <taxon>Pseudomonadati</taxon>
        <taxon>Pseudomonadota</taxon>
        <taxon>Gammaproteobacteria</taxon>
        <taxon>Cellvibrionales</taxon>
        <taxon>Cellvibrionaceae</taxon>
        <taxon>Pseudomaricurvus</taxon>
    </lineage>
</organism>
<proteinExistence type="inferred from homology"/>
<dbReference type="SUPFAM" id="SSF46458">
    <property type="entry name" value="Globin-like"/>
    <property type="match status" value="1"/>
</dbReference>
<dbReference type="PANTHER" id="PTHR47366:SF1">
    <property type="entry name" value="TWO-ON-TWO HEMOGLOBIN-3"/>
    <property type="match status" value="1"/>
</dbReference>
<dbReference type="GO" id="GO:0005344">
    <property type="term" value="F:oxygen carrier activity"/>
    <property type="evidence" value="ECO:0007669"/>
    <property type="project" value="InterPro"/>
</dbReference>
<dbReference type="InterPro" id="IPR044203">
    <property type="entry name" value="GlbO/GLB3-like"/>
</dbReference>
<dbReference type="Gene3D" id="1.10.490.10">
    <property type="entry name" value="Globins"/>
    <property type="match status" value="1"/>
</dbReference>